<keyword evidence="3" id="KW-0378">Hydrolase</keyword>
<evidence type="ECO:0000259" key="5">
    <source>
        <dbReference type="PROSITE" id="PS51858"/>
    </source>
</evidence>
<accession>A0A1B6CL26</accession>
<dbReference type="Pfam" id="PF05903">
    <property type="entry name" value="Peptidase_C97"/>
    <property type="match status" value="1"/>
</dbReference>
<feature type="domain" description="PPPDE" evidence="5">
    <location>
        <begin position="6"/>
        <end position="148"/>
    </location>
</feature>
<sequence length="562" mass="63585">MSEEGQRVELYVYDLSYGYANQVSQFILGRHIEGVWHTAVVVFGTEYFFGSHGISRADPGGTLLGQPGRKLELGYTHVPRSVFEDYIDGLEESTFRGDKYNLLSHNCNNFTNEVSNFLVGQGIPTYILDVPEDVLNAPFGKTFVALIEKLSNSVTQRSANRESPEFLQLNTAIEEARLNSIALEERRNILNEKLARRERKKNKKKKREGKHKNSESEHRSDSGSSESNPPRKTRVRMSDTVEVIPGNNTDGDGGGRLPSEMADELEAEERREREEKKKNREPPVVFKEAVDVRIEFDNLVGLIDGKLSQDEMTSLEELHQYMLEDEGSWALGENFLLFIGRLLNDKSLPEEVCVHALNVLACAGLKDDVILVLHQDRKDHILMNFAYEIDRLSLNQQKALSLFVCNLFENLSSSEWLLYISEWQYNNSAISNIRVTTKVAVNSLLSDDADLRDRGTAIIHNLACKEKMNQNKNLRQLLPAGSISKVFDDVAVELTMALLQFFNGSPPEEQIFRCMKALAKFCQISGQDVPQLIQMIGPEPTKFKGASQRVDEQIALIVKKLR</sequence>
<dbReference type="SMART" id="SM01179">
    <property type="entry name" value="DUF862"/>
    <property type="match status" value="1"/>
</dbReference>
<evidence type="ECO:0000256" key="4">
    <source>
        <dbReference type="SAM" id="MobiDB-lite"/>
    </source>
</evidence>
<dbReference type="Gene3D" id="3.90.1720.30">
    <property type="entry name" value="PPPDE domains"/>
    <property type="match status" value="1"/>
</dbReference>
<dbReference type="AlphaFoldDB" id="A0A1B6CL26"/>
<protein>
    <recommendedName>
        <fullName evidence="5">PPPDE domain-containing protein</fullName>
    </recommendedName>
</protein>
<feature type="region of interest" description="Disordered" evidence="4">
    <location>
        <begin position="194"/>
        <end position="281"/>
    </location>
</feature>
<evidence type="ECO:0000313" key="6">
    <source>
        <dbReference type="EMBL" id="JAS14169.1"/>
    </source>
</evidence>
<dbReference type="InterPro" id="IPR008580">
    <property type="entry name" value="PPPDE_dom"/>
</dbReference>
<feature type="compositionally biased region" description="Basic and acidic residues" evidence="4">
    <location>
        <begin position="211"/>
        <end position="221"/>
    </location>
</feature>
<dbReference type="GO" id="GO:0008233">
    <property type="term" value="F:peptidase activity"/>
    <property type="evidence" value="ECO:0007669"/>
    <property type="project" value="UniProtKB-KW"/>
</dbReference>
<dbReference type="PANTHER" id="PTHR12378:SF7">
    <property type="entry name" value="DESUMOYLATING ISOPEPTIDASE 1"/>
    <property type="match status" value="1"/>
</dbReference>
<dbReference type="EMBL" id="GEDC01023129">
    <property type="protein sequence ID" value="JAS14169.1"/>
    <property type="molecule type" value="Transcribed_RNA"/>
</dbReference>
<comment type="similarity">
    <text evidence="1">Belongs to the DeSI family.</text>
</comment>
<feature type="compositionally biased region" description="Basic and acidic residues" evidence="4">
    <location>
        <begin position="268"/>
        <end position="281"/>
    </location>
</feature>
<name>A0A1B6CL26_9HEMI</name>
<proteinExistence type="inferred from homology"/>
<feature type="compositionally biased region" description="Basic residues" evidence="4">
    <location>
        <begin position="196"/>
        <end position="210"/>
    </location>
</feature>
<dbReference type="InterPro" id="IPR042266">
    <property type="entry name" value="PPPDE_sf"/>
</dbReference>
<keyword evidence="2" id="KW-0645">Protease</keyword>
<dbReference type="PANTHER" id="PTHR12378">
    <property type="entry name" value="DESUMOYLATING ISOPEPTIDASE"/>
    <property type="match status" value="1"/>
</dbReference>
<dbReference type="GO" id="GO:0006508">
    <property type="term" value="P:proteolysis"/>
    <property type="evidence" value="ECO:0007669"/>
    <property type="project" value="UniProtKB-KW"/>
</dbReference>
<evidence type="ECO:0000256" key="1">
    <source>
        <dbReference type="ARBA" id="ARBA00008140"/>
    </source>
</evidence>
<evidence type="ECO:0000256" key="3">
    <source>
        <dbReference type="ARBA" id="ARBA00022801"/>
    </source>
</evidence>
<evidence type="ECO:0000256" key="2">
    <source>
        <dbReference type="ARBA" id="ARBA00022670"/>
    </source>
</evidence>
<dbReference type="GO" id="GO:0070646">
    <property type="term" value="P:protein modification by small protein removal"/>
    <property type="evidence" value="ECO:0007669"/>
    <property type="project" value="TreeGrafter"/>
</dbReference>
<organism evidence="6">
    <name type="scientific">Clastoptera arizonana</name>
    <name type="common">Arizona spittle bug</name>
    <dbReference type="NCBI Taxonomy" id="38151"/>
    <lineage>
        <taxon>Eukaryota</taxon>
        <taxon>Metazoa</taxon>
        <taxon>Ecdysozoa</taxon>
        <taxon>Arthropoda</taxon>
        <taxon>Hexapoda</taxon>
        <taxon>Insecta</taxon>
        <taxon>Pterygota</taxon>
        <taxon>Neoptera</taxon>
        <taxon>Paraneoptera</taxon>
        <taxon>Hemiptera</taxon>
        <taxon>Auchenorrhyncha</taxon>
        <taxon>Cercopoidea</taxon>
        <taxon>Clastopteridae</taxon>
        <taxon>Clastoptera</taxon>
    </lineage>
</organism>
<dbReference type="PROSITE" id="PS51858">
    <property type="entry name" value="PPPDE"/>
    <property type="match status" value="1"/>
</dbReference>
<reference evidence="6" key="1">
    <citation type="submission" date="2015-12" db="EMBL/GenBank/DDBJ databases">
        <title>De novo transcriptome assembly of four potential Pierce s Disease insect vectors from Arizona vineyards.</title>
        <authorList>
            <person name="Tassone E.E."/>
        </authorList>
    </citation>
    <scope>NUCLEOTIDE SEQUENCE</scope>
</reference>
<gene>
    <name evidence="6" type="ORF">g.12502</name>
</gene>